<keyword evidence="5 7" id="KW-1133">Transmembrane helix</keyword>
<dbReference type="RefSeq" id="WP_189433474.1">
    <property type="nucleotide sequence ID" value="NZ_BNAO01000007.1"/>
</dbReference>
<feature type="transmembrane region" description="Helical" evidence="7">
    <location>
        <begin position="201"/>
        <end position="225"/>
    </location>
</feature>
<keyword evidence="4" id="KW-0201">Cytochrome c-type biogenesis</keyword>
<reference evidence="10" key="1">
    <citation type="journal article" date="2019" name="Int. J. Syst. Evol. Microbiol.">
        <title>The Global Catalogue of Microorganisms (GCM) 10K type strain sequencing project: providing services to taxonomists for standard genome sequencing and annotation.</title>
        <authorList>
            <consortium name="The Broad Institute Genomics Platform"/>
            <consortium name="The Broad Institute Genome Sequencing Center for Infectious Disease"/>
            <person name="Wu L."/>
            <person name="Ma J."/>
        </authorList>
    </citation>
    <scope>NUCLEOTIDE SEQUENCE [LARGE SCALE GENOMIC DNA]</scope>
    <source>
        <strain evidence="10">CGMCC 1.7003</strain>
    </source>
</reference>
<feature type="transmembrane region" description="Helical" evidence="7">
    <location>
        <begin position="155"/>
        <end position="180"/>
    </location>
</feature>
<evidence type="ECO:0000259" key="8">
    <source>
        <dbReference type="Pfam" id="PF02683"/>
    </source>
</evidence>
<evidence type="ECO:0000256" key="1">
    <source>
        <dbReference type="ARBA" id="ARBA00004141"/>
    </source>
</evidence>
<proteinExistence type="inferred from homology"/>
<evidence type="ECO:0000313" key="9">
    <source>
        <dbReference type="EMBL" id="GHG73413.1"/>
    </source>
</evidence>
<dbReference type="InterPro" id="IPR003834">
    <property type="entry name" value="Cyt_c_assmbl_TM_dom"/>
</dbReference>
<dbReference type="EMBL" id="BNAO01000007">
    <property type="protein sequence ID" value="GHG73413.1"/>
    <property type="molecule type" value="Genomic_DNA"/>
</dbReference>
<keyword evidence="10" id="KW-1185">Reference proteome</keyword>
<evidence type="ECO:0000256" key="7">
    <source>
        <dbReference type="SAM" id="Phobius"/>
    </source>
</evidence>
<evidence type="ECO:0000256" key="3">
    <source>
        <dbReference type="ARBA" id="ARBA00022692"/>
    </source>
</evidence>
<keyword evidence="6 7" id="KW-0472">Membrane</keyword>
<dbReference type="Pfam" id="PF02683">
    <property type="entry name" value="DsbD_TM"/>
    <property type="match status" value="1"/>
</dbReference>
<keyword evidence="3 7" id="KW-0812">Transmembrane</keyword>
<evidence type="ECO:0000256" key="5">
    <source>
        <dbReference type="ARBA" id="ARBA00022989"/>
    </source>
</evidence>
<evidence type="ECO:0000313" key="10">
    <source>
        <dbReference type="Proteomes" id="UP000659697"/>
    </source>
</evidence>
<evidence type="ECO:0000256" key="2">
    <source>
        <dbReference type="ARBA" id="ARBA00006143"/>
    </source>
</evidence>
<organism evidence="9 10">
    <name type="scientific">Alishewanella longhuensis</name>
    <dbReference type="NCBI Taxonomy" id="1091037"/>
    <lineage>
        <taxon>Bacteria</taxon>
        <taxon>Pseudomonadati</taxon>
        <taxon>Pseudomonadota</taxon>
        <taxon>Gammaproteobacteria</taxon>
        <taxon>Alteromonadales</taxon>
        <taxon>Alteromonadaceae</taxon>
        <taxon>Alishewanella</taxon>
    </lineage>
</organism>
<protein>
    <submittedName>
        <fullName evidence="9">Cytochrome C biogenesis protein CcdA</fullName>
    </submittedName>
</protein>
<gene>
    <name evidence="9" type="ORF">GCM10010919_26180</name>
</gene>
<comment type="caution">
    <text evidence="9">The sequence shown here is derived from an EMBL/GenBank/DDBJ whole genome shotgun (WGS) entry which is preliminary data.</text>
</comment>
<evidence type="ECO:0000256" key="4">
    <source>
        <dbReference type="ARBA" id="ARBA00022748"/>
    </source>
</evidence>
<feature type="transmembrane region" description="Helical" evidence="7">
    <location>
        <begin position="123"/>
        <end position="149"/>
    </location>
</feature>
<comment type="similarity">
    <text evidence="2">Belongs to the DsbD family.</text>
</comment>
<name>A0ABQ3L1E1_9ALTE</name>
<dbReference type="Proteomes" id="UP000659697">
    <property type="component" value="Unassembled WGS sequence"/>
</dbReference>
<dbReference type="PANTHER" id="PTHR31272">
    <property type="entry name" value="CYTOCHROME C-TYPE BIOGENESIS PROTEIN HI_1454-RELATED"/>
    <property type="match status" value="1"/>
</dbReference>
<comment type="subcellular location">
    <subcellularLocation>
        <location evidence="1">Membrane</location>
        <topology evidence="1">Multi-pass membrane protein</topology>
    </subcellularLocation>
</comment>
<evidence type="ECO:0000256" key="6">
    <source>
        <dbReference type="ARBA" id="ARBA00023136"/>
    </source>
</evidence>
<accession>A0ABQ3L1E1</accession>
<dbReference type="PANTHER" id="PTHR31272:SF9">
    <property type="entry name" value="BLL1027 PROTEIN"/>
    <property type="match status" value="1"/>
</dbReference>
<dbReference type="InterPro" id="IPR051790">
    <property type="entry name" value="Cytochrome_c-biogenesis_DsbD"/>
</dbReference>
<sequence length="240" mass="24890">MIDYSLLPLLLLAGMLITLSPCILPVLPVMASSGLAKHKLAPVFTGAGLALGFALMGMLLHGLGHALGLSESVTRPLFASLLVVFGLALVLPWLKQGSTGLLAPLAAKADQLATLLEQKPGGAFWLGMLLGAIWSPCAGPILGAALGLAGTSGSIINAGLQMLIFGIGAALPLIAIAYLFAGSARKYLPKLVAGGELARKILGYSLVLVGLMILTQLDKLLLIWATEHLPQAWLNLVTQY</sequence>
<feature type="transmembrane region" description="Helical" evidence="7">
    <location>
        <begin position="43"/>
        <end position="64"/>
    </location>
</feature>
<feature type="transmembrane region" description="Helical" evidence="7">
    <location>
        <begin position="76"/>
        <end position="94"/>
    </location>
</feature>
<feature type="domain" description="Cytochrome C biogenesis protein transmembrane" evidence="8">
    <location>
        <begin position="7"/>
        <end position="215"/>
    </location>
</feature>
<feature type="transmembrane region" description="Helical" evidence="7">
    <location>
        <begin position="6"/>
        <end position="31"/>
    </location>
</feature>